<reference evidence="2 3" key="1">
    <citation type="journal article" date="2016" name="Nat. Microbiol.">
        <title>The Mouse Intestinal Bacterial Collection (miBC) provides host-specific insight into cultured diversity and functional potential of the gut microbiota.</title>
        <authorList>
            <person name="Lagkouvardos I."/>
            <person name="Pukall R."/>
            <person name="Abt B."/>
            <person name="Foesel B.U."/>
            <person name="Meier-Kolthoff J.P."/>
            <person name="Kumar N."/>
            <person name="Bresciani A."/>
            <person name="Martinez I."/>
            <person name="Just S."/>
            <person name="Ziegler C."/>
            <person name="Brugiroux S."/>
            <person name="Garzetti D."/>
            <person name="Wenning M."/>
            <person name="Bui T.P."/>
            <person name="Wang J."/>
            <person name="Hugenholtz F."/>
            <person name="Plugge C.M."/>
            <person name="Peterson D.A."/>
            <person name="Hornef M.W."/>
            <person name="Baines J.F."/>
            <person name="Smidt H."/>
            <person name="Walter J."/>
            <person name="Kristiansen K."/>
            <person name="Nielsen H.B."/>
            <person name="Haller D."/>
            <person name="Overmann J."/>
            <person name="Stecher B."/>
            <person name="Clavel T."/>
        </authorList>
    </citation>
    <scope>NUCLEOTIDE SEQUENCE [LARGE SCALE GENOMIC DNA]</scope>
    <source>
        <strain evidence="2 3">DSM 28560</strain>
    </source>
</reference>
<comment type="caution">
    <text evidence="2">The sequence shown here is derived from an EMBL/GenBank/DDBJ whole genome shotgun (WGS) entry which is preliminary data.</text>
</comment>
<feature type="transmembrane region" description="Helical" evidence="1">
    <location>
        <begin position="144"/>
        <end position="162"/>
    </location>
</feature>
<keyword evidence="1" id="KW-0812">Transmembrane</keyword>
<dbReference type="EMBL" id="SMMX01000003">
    <property type="protein sequence ID" value="TDA22523.1"/>
    <property type="molecule type" value="Genomic_DNA"/>
</dbReference>
<evidence type="ECO:0000313" key="3">
    <source>
        <dbReference type="Proteomes" id="UP000295710"/>
    </source>
</evidence>
<evidence type="ECO:0000313" key="2">
    <source>
        <dbReference type="EMBL" id="TDA22523.1"/>
    </source>
</evidence>
<feature type="transmembrane region" description="Helical" evidence="1">
    <location>
        <begin position="61"/>
        <end position="81"/>
    </location>
</feature>
<dbReference type="AlphaFoldDB" id="A0A4R4FI20"/>
<name>A0A4R4FI20_9FIRM</name>
<protein>
    <submittedName>
        <fullName evidence="2">Uncharacterized protein</fullName>
    </submittedName>
</protein>
<sequence>MKEFLGKIRTPQKLYFIRKQVLISMGILLLGAFMGAFSKYLDYRQANLPTLLHLIDRAVDLHNFLGKLAPWLVIAVCIAVYSTTPIKAGINVFAFFARMVSSYYLYSNFIAGFFPKSYALIWITFTAVSSFFAFLCWYAKGTGWIALLLASGVTGALLNWKYREE</sequence>
<keyword evidence="1" id="KW-0472">Membrane</keyword>
<keyword evidence="1" id="KW-1133">Transmembrane helix</keyword>
<keyword evidence="3" id="KW-1185">Reference proteome</keyword>
<proteinExistence type="predicted"/>
<evidence type="ECO:0000256" key="1">
    <source>
        <dbReference type="SAM" id="Phobius"/>
    </source>
</evidence>
<gene>
    <name evidence="2" type="ORF">E1963_03545</name>
</gene>
<feature type="transmembrane region" description="Helical" evidence="1">
    <location>
        <begin position="21"/>
        <end position="41"/>
    </location>
</feature>
<accession>A0A4R4FI20</accession>
<dbReference type="Proteomes" id="UP000295710">
    <property type="component" value="Unassembled WGS sequence"/>
</dbReference>
<organism evidence="2 3">
    <name type="scientific">Extibacter muris</name>
    <dbReference type="NCBI Taxonomy" id="1796622"/>
    <lineage>
        <taxon>Bacteria</taxon>
        <taxon>Bacillati</taxon>
        <taxon>Bacillota</taxon>
        <taxon>Clostridia</taxon>
        <taxon>Lachnospirales</taxon>
        <taxon>Lachnospiraceae</taxon>
        <taxon>Extibacter</taxon>
    </lineage>
</organism>
<dbReference type="RefSeq" id="WP_132275358.1">
    <property type="nucleotide sequence ID" value="NZ_JAOBST010000024.1"/>
</dbReference>